<feature type="region of interest" description="Disordered" evidence="1">
    <location>
        <begin position="46"/>
        <end position="89"/>
    </location>
</feature>
<evidence type="ECO:0000256" key="1">
    <source>
        <dbReference type="SAM" id="MobiDB-lite"/>
    </source>
</evidence>
<reference evidence="2" key="1">
    <citation type="journal article" date="2023" name="Science">
        <title>Genome structures resolve the early diversification of teleost fishes.</title>
        <authorList>
            <person name="Parey E."/>
            <person name="Louis A."/>
            <person name="Montfort J."/>
            <person name="Bouchez O."/>
            <person name="Roques C."/>
            <person name="Iampietro C."/>
            <person name="Lluch J."/>
            <person name="Castinel A."/>
            <person name="Donnadieu C."/>
            <person name="Desvignes T."/>
            <person name="Floi Bucao C."/>
            <person name="Jouanno E."/>
            <person name="Wen M."/>
            <person name="Mejri S."/>
            <person name="Dirks R."/>
            <person name="Jansen H."/>
            <person name="Henkel C."/>
            <person name="Chen W.J."/>
            <person name="Zahm M."/>
            <person name="Cabau C."/>
            <person name="Klopp C."/>
            <person name="Thompson A.W."/>
            <person name="Robinson-Rechavi M."/>
            <person name="Braasch I."/>
            <person name="Lecointre G."/>
            <person name="Bobe J."/>
            <person name="Postlethwait J.H."/>
            <person name="Berthelot C."/>
            <person name="Roest Crollius H."/>
            <person name="Guiguen Y."/>
        </authorList>
    </citation>
    <scope>NUCLEOTIDE SEQUENCE</scope>
    <source>
        <strain evidence="2">NC1722</strain>
    </source>
</reference>
<dbReference type="EMBL" id="JAINUG010000068">
    <property type="protein sequence ID" value="KAJ8401697.1"/>
    <property type="molecule type" value="Genomic_DNA"/>
</dbReference>
<gene>
    <name evidence="2" type="ORF">AAFF_G00376680</name>
</gene>
<sequence length="105" mass="11163">MNPGLNNLTAPKKIQSPISQPEPGEPAVLIQRGTAEHAGNWVQLVRGAGSAADTTPGTRCHTGPSHPTSAQTGSYEGRKSPGKSLHGQIFHRRHQTIPRVVMQQG</sequence>
<evidence type="ECO:0000313" key="2">
    <source>
        <dbReference type="EMBL" id="KAJ8401697.1"/>
    </source>
</evidence>
<comment type="caution">
    <text evidence="2">The sequence shown here is derived from an EMBL/GenBank/DDBJ whole genome shotgun (WGS) entry which is preliminary data.</text>
</comment>
<proteinExistence type="predicted"/>
<evidence type="ECO:0000313" key="3">
    <source>
        <dbReference type="Proteomes" id="UP001221898"/>
    </source>
</evidence>
<keyword evidence="3" id="KW-1185">Reference proteome</keyword>
<organism evidence="2 3">
    <name type="scientific">Aldrovandia affinis</name>
    <dbReference type="NCBI Taxonomy" id="143900"/>
    <lineage>
        <taxon>Eukaryota</taxon>
        <taxon>Metazoa</taxon>
        <taxon>Chordata</taxon>
        <taxon>Craniata</taxon>
        <taxon>Vertebrata</taxon>
        <taxon>Euteleostomi</taxon>
        <taxon>Actinopterygii</taxon>
        <taxon>Neopterygii</taxon>
        <taxon>Teleostei</taxon>
        <taxon>Notacanthiformes</taxon>
        <taxon>Halosauridae</taxon>
        <taxon>Aldrovandia</taxon>
    </lineage>
</organism>
<name>A0AAD7WLW2_9TELE</name>
<accession>A0AAD7WLW2</accession>
<feature type="region of interest" description="Disordered" evidence="1">
    <location>
        <begin position="1"/>
        <end position="25"/>
    </location>
</feature>
<dbReference type="AlphaFoldDB" id="A0AAD7WLW2"/>
<dbReference type="Proteomes" id="UP001221898">
    <property type="component" value="Unassembled WGS sequence"/>
</dbReference>
<protein>
    <submittedName>
        <fullName evidence="2">Uncharacterized protein</fullName>
    </submittedName>
</protein>
<feature type="compositionally biased region" description="Polar residues" evidence="1">
    <location>
        <begin position="65"/>
        <end position="74"/>
    </location>
</feature>